<dbReference type="PANTHER" id="PTHR44040">
    <property type="entry name" value="RETINOBLASTOMA-BINDING PROTEIN 5"/>
    <property type="match status" value="1"/>
</dbReference>
<accession>G7E1G0</accession>
<dbReference type="PROSITE" id="PS00678">
    <property type="entry name" value="WD_REPEATS_1"/>
    <property type="match status" value="1"/>
</dbReference>
<dbReference type="EMBL" id="BABT02000106">
    <property type="protein sequence ID" value="GAA96670.1"/>
    <property type="molecule type" value="Genomic_DNA"/>
</dbReference>
<dbReference type="GO" id="GO:0048188">
    <property type="term" value="C:Set1C/COMPASS complex"/>
    <property type="evidence" value="ECO:0007669"/>
    <property type="project" value="InterPro"/>
</dbReference>
<dbReference type="Proteomes" id="UP000009131">
    <property type="component" value="Unassembled WGS sequence"/>
</dbReference>
<dbReference type="RefSeq" id="XP_014565197.1">
    <property type="nucleotide sequence ID" value="XM_014709711.1"/>
</dbReference>
<dbReference type="PROSITE" id="PS50294">
    <property type="entry name" value="WD_REPEATS_REGION"/>
    <property type="match status" value="1"/>
</dbReference>
<dbReference type="InterPro" id="IPR015943">
    <property type="entry name" value="WD40/YVTN_repeat-like_dom_sf"/>
</dbReference>
<organism evidence="7 8">
    <name type="scientific">Mixia osmundae (strain CBS 9802 / IAM 14324 / JCM 22182 / KY 12970)</name>
    <dbReference type="NCBI Taxonomy" id="764103"/>
    <lineage>
        <taxon>Eukaryota</taxon>
        <taxon>Fungi</taxon>
        <taxon>Dikarya</taxon>
        <taxon>Basidiomycota</taxon>
        <taxon>Pucciniomycotina</taxon>
        <taxon>Mixiomycetes</taxon>
        <taxon>Mixiales</taxon>
        <taxon>Mixiaceae</taxon>
        <taxon>Mixia</taxon>
    </lineage>
</organism>
<comment type="caution">
    <text evidence="7">The sequence shown here is derived from an EMBL/GenBank/DDBJ whole genome shotgun (WGS) entry which is preliminary data.</text>
</comment>
<evidence type="ECO:0000256" key="6">
    <source>
        <dbReference type="SAM" id="MobiDB-lite"/>
    </source>
</evidence>
<dbReference type="Gene3D" id="2.130.10.10">
    <property type="entry name" value="YVTN repeat-like/Quinoprotein amine dehydrogenase"/>
    <property type="match status" value="2"/>
</dbReference>
<protein>
    <submittedName>
        <fullName evidence="7">Uncharacterized protein</fullName>
    </submittedName>
</protein>
<dbReference type="InterPro" id="IPR001680">
    <property type="entry name" value="WD40_rpt"/>
</dbReference>
<feature type="region of interest" description="Disordered" evidence="6">
    <location>
        <begin position="385"/>
        <end position="409"/>
    </location>
</feature>
<keyword evidence="2 5" id="KW-0853">WD repeat</keyword>
<feature type="compositionally biased region" description="Acidic residues" evidence="6">
    <location>
        <begin position="152"/>
        <end position="162"/>
    </location>
</feature>
<gene>
    <name evidence="7" type="primary">Mo03341</name>
    <name evidence="7" type="ORF">E5Q_03341</name>
</gene>
<name>G7E1G0_MIXOS</name>
<dbReference type="InterPro" id="IPR037850">
    <property type="entry name" value="RBBP5/Swd1"/>
</dbReference>
<dbReference type="InterPro" id="IPR019775">
    <property type="entry name" value="WD40_repeat_CS"/>
</dbReference>
<dbReference type="Pfam" id="PF00400">
    <property type="entry name" value="WD40"/>
    <property type="match status" value="3"/>
</dbReference>
<dbReference type="SMART" id="SM00320">
    <property type="entry name" value="WD40"/>
    <property type="match status" value="5"/>
</dbReference>
<evidence type="ECO:0000256" key="4">
    <source>
        <dbReference type="ARBA" id="ARBA00023242"/>
    </source>
</evidence>
<evidence type="ECO:0000256" key="5">
    <source>
        <dbReference type="PROSITE-ProRule" id="PRU00221"/>
    </source>
</evidence>
<evidence type="ECO:0000313" key="7">
    <source>
        <dbReference type="EMBL" id="GAA96670.1"/>
    </source>
</evidence>
<dbReference type="PROSITE" id="PS50082">
    <property type="entry name" value="WD_REPEATS_2"/>
    <property type="match status" value="1"/>
</dbReference>
<evidence type="ECO:0000313" key="8">
    <source>
        <dbReference type="Proteomes" id="UP000009131"/>
    </source>
</evidence>
<dbReference type="InParanoid" id="G7E1G0"/>
<keyword evidence="3" id="KW-0677">Repeat</keyword>
<evidence type="ECO:0000256" key="3">
    <source>
        <dbReference type="ARBA" id="ARBA00022737"/>
    </source>
</evidence>
<keyword evidence="8" id="KW-1185">Reference proteome</keyword>
<dbReference type="PANTHER" id="PTHR44040:SF1">
    <property type="entry name" value="RETINOBLASTOMA-BINDING PROTEIN 5"/>
    <property type="match status" value="1"/>
</dbReference>
<dbReference type="eggNOG" id="KOG1273">
    <property type="taxonomic scope" value="Eukaryota"/>
</dbReference>
<dbReference type="SUPFAM" id="SSF50978">
    <property type="entry name" value="WD40 repeat-like"/>
    <property type="match status" value="1"/>
</dbReference>
<feature type="region of interest" description="Disordered" evidence="6">
    <location>
        <begin position="151"/>
        <end position="175"/>
    </location>
</feature>
<proteinExistence type="predicted"/>
<dbReference type="OMA" id="DYEDDIM"/>
<comment type="subcellular location">
    <subcellularLocation>
        <location evidence="1">Nucleus</location>
    </subcellularLocation>
</comment>
<dbReference type="OrthoDB" id="196858at2759"/>
<reference evidence="7 8" key="1">
    <citation type="journal article" date="2011" name="J. Gen. Appl. Microbiol.">
        <title>Draft genome sequencing of the enigmatic basidiomycete Mixia osmundae.</title>
        <authorList>
            <person name="Nishida H."/>
            <person name="Nagatsuka Y."/>
            <person name="Sugiyama J."/>
        </authorList>
    </citation>
    <scope>NUCLEOTIDE SEQUENCE [LARGE SCALE GENOMIC DNA]</scope>
    <source>
        <strain evidence="8">CBS 9802 / IAM 14324 / JCM 22182 / KY 12970</strain>
    </source>
</reference>
<feature type="repeat" description="WD" evidence="5">
    <location>
        <begin position="64"/>
        <end position="105"/>
    </location>
</feature>
<dbReference type="STRING" id="764103.G7E1G0"/>
<dbReference type="HOGENOM" id="CLU_032142_2_1_1"/>
<evidence type="ECO:0000256" key="1">
    <source>
        <dbReference type="ARBA" id="ARBA00004123"/>
    </source>
</evidence>
<reference evidence="7 8" key="2">
    <citation type="journal article" date="2012" name="Open Biol.">
        <title>Characteristics of nucleosomes and linker DNA regions on the genome of the basidiomycete Mixia osmundae revealed by mono- and dinucleosome mapping.</title>
        <authorList>
            <person name="Nishida H."/>
            <person name="Kondo S."/>
            <person name="Matsumoto T."/>
            <person name="Suzuki Y."/>
            <person name="Yoshikawa H."/>
            <person name="Taylor T.D."/>
            <person name="Sugiyama J."/>
        </authorList>
    </citation>
    <scope>NUCLEOTIDE SEQUENCE [LARGE SCALE GENOMIC DNA]</scope>
    <source>
        <strain evidence="8">CBS 9802 / IAM 14324 / JCM 22182 / KY 12970</strain>
    </source>
</reference>
<dbReference type="AlphaFoldDB" id="G7E1G0"/>
<sequence length="431" mass="47974">MNLELTNPFAQSFPETIDCSLDSYASIVKFNSGGLFAGHFIAVGRSDGCISIIDFETKGTIKFFEGHVKAITSICWSKNGRYLLSASKDWNVIIWDVETGERRDAVRCDAPVTNAQFHPRNSKVLVATLQNQADAMLIDLRKQRGGRWLLEAEQEDDMDTTDDQAPKKAPRRRNAATAVTFNTTGELIFVGTSQGSLHIYETATRQLLHTEIVSPNSALRGLRFDKRGASLVVNSGDRCVRIYAMDAQDGSMIMQHKFTDLISRTPWKDCAFSPDGDYVIGGADSSSSHNVYIWDVATGTLTKILEGPKDPLEAIDWHPLKPIVISASSLGLIHVWVTSTTESWSAYAPGFEELQENVEYQEAEDEFDIEDETIVKQRKQDEQDFPVDAFTIDRPATPPLDDYADESPDEDAFEFYPTVAGPGRGRLEELV</sequence>
<keyword evidence="4" id="KW-0539">Nucleus</keyword>
<evidence type="ECO:0000256" key="2">
    <source>
        <dbReference type="ARBA" id="ARBA00022574"/>
    </source>
</evidence>
<dbReference type="InterPro" id="IPR036322">
    <property type="entry name" value="WD40_repeat_dom_sf"/>
</dbReference>
<dbReference type="FunCoup" id="G7E1G0">
    <property type="interactions" value="820"/>
</dbReference>